<dbReference type="AlphaFoldDB" id="A0AAV9TGF8"/>
<accession>A0AAV9TGF8</accession>
<organism evidence="1 2">
    <name type="scientific">Colletotrichum tabaci</name>
    <dbReference type="NCBI Taxonomy" id="1209068"/>
    <lineage>
        <taxon>Eukaryota</taxon>
        <taxon>Fungi</taxon>
        <taxon>Dikarya</taxon>
        <taxon>Ascomycota</taxon>
        <taxon>Pezizomycotina</taxon>
        <taxon>Sordariomycetes</taxon>
        <taxon>Hypocreomycetidae</taxon>
        <taxon>Glomerellales</taxon>
        <taxon>Glomerellaceae</taxon>
        <taxon>Colletotrichum</taxon>
        <taxon>Colletotrichum destructivum species complex</taxon>
    </lineage>
</organism>
<dbReference type="Proteomes" id="UP001327957">
    <property type="component" value="Unassembled WGS sequence"/>
</dbReference>
<proteinExistence type="predicted"/>
<reference evidence="1 2" key="1">
    <citation type="submission" date="2023-04" db="EMBL/GenBank/DDBJ databases">
        <title>Colletotrichum tabacum stain YC1 causing leaf anthracnose on Nicotiana tabacum(L.) cv.</title>
        <authorList>
            <person name="Ji Z."/>
            <person name="Wang M."/>
            <person name="Zhang J."/>
            <person name="Wang N."/>
            <person name="Zhou Z."/>
        </authorList>
    </citation>
    <scope>NUCLEOTIDE SEQUENCE [LARGE SCALE GENOMIC DNA]</scope>
    <source>
        <strain evidence="1 2">YC1</strain>
    </source>
</reference>
<evidence type="ECO:0000313" key="2">
    <source>
        <dbReference type="Proteomes" id="UP001327957"/>
    </source>
</evidence>
<name>A0AAV9TGF8_9PEZI</name>
<evidence type="ECO:0000313" key="1">
    <source>
        <dbReference type="EMBL" id="KAK6220371.1"/>
    </source>
</evidence>
<keyword evidence="2" id="KW-1185">Reference proteome</keyword>
<gene>
    <name evidence="1" type="ORF">QIS74_05873</name>
</gene>
<dbReference type="EMBL" id="JASAOK010000030">
    <property type="protein sequence ID" value="KAK6220371.1"/>
    <property type="molecule type" value="Genomic_DNA"/>
</dbReference>
<protein>
    <submittedName>
        <fullName evidence="1">Uncharacterized protein</fullName>
    </submittedName>
</protein>
<comment type="caution">
    <text evidence="1">The sequence shown here is derived from an EMBL/GenBank/DDBJ whole genome shotgun (WGS) entry which is preliminary data.</text>
</comment>
<sequence length="104" mass="10705">MFANPAEAYPPNCNPVRYGPVIASTCKNGAIVSGLSCSNGPSTTVPPPFVAPTAGVVVNSTLTLRPDLYTDADFVTPAGATCRVISESWVLGQITLLPARVTGI</sequence>